<dbReference type="Proteomes" id="UP000647133">
    <property type="component" value="Unassembled WGS sequence"/>
</dbReference>
<name>A0ABR9APG6_9BACT</name>
<dbReference type="InterPro" id="IPR037175">
    <property type="entry name" value="KFase_sf"/>
</dbReference>
<gene>
    <name evidence="2" type="ORF">IFO69_17740</name>
</gene>
<evidence type="ECO:0000313" key="2">
    <source>
        <dbReference type="EMBL" id="MBD8490600.1"/>
    </source>
</evidence>
<dbReference type="Pfam" id="PF04199">
    <property type="entry name" value="Cyclase"/>
    <property type="match status" value="1"/>
</dbReference>
<evidence type="ECO:0000313" key="3">
    <source>
        <dbReference type="Proteomes" id="UP000647133"/>
    </source>
</evidence>
<dbReference type="PANTHER" id="PTHR31118:SF12">
    <property type="entry name" value="CYCLASE-LIKE PROTEIN 2"/>
    <property type="match status" value="1"/>
</dbReference>
<dbReference type="EMBL" id="JACYTQ010000007">
    <property type="protein sequence ID" value="MBD8490600.1"/>
    <property type="molecule type" value="Genomic_DNA"/>
</dbReference>
<proteinExistence type="predicted"/>
<sequence length="271" mass="29836">MKLLIICLVFILVSCGMNVQQVKKESIGSDLTKMSGEIIDLTYAFSDKTVYWVTSKEFELEEVAKGQTDKGYFYAANNFETSEHGGTHIDAPVHFAENGVSVDKIPLEQLIGSAVKIDVSEKGLANPDYQIKVEDIQEWEKTNGEIPEGSIVLLYSGHSQYYPDKGKYLGTTERGAEAVKDLHFPGLSPEAANWLMENRKIKSVGIDTPSIDHGQSEYFKTHVALMTHDIPAFENVANMDKLPAKGFKVIALPIKIEGGSGGPLRIVAILE</sequence>
<organism evidence="2 3">
    <name type="scientific">Echinicola arenosa</name>
    <dbReference type="NCBI Taxonomy" id="2774144"/>
    <lineage>
        <taxon>Bacteria</taxon>
        <taxon>Pseudomonadati</taxon>
        <taxon>Bacteroidota</taxon>
        <taxon>Cytophagia</taxon>
        <taxon>Cytophagales</taxon>
        <taxon>Cyclobacteriaceae</taxon>
        <taxon>Echinicola</taxon>
    </lineage>
</organism>
<evidence type="ECO:0000256" key="1">
    <source>
        <dbReference type="SAM" id="SignalP"/>
    </source>
</evidence>
<dbReference type="RefSeq" id="WP_192011473.1">
    <property type="nucleotide sequence ID" value="NZ_JACYTQ010000007.1"/>
</dbReference>
<dbReference type="PROSITE" id="PS51257">
    <property type="entry name" value="PROKAR_LIPOPROTEIN"/>
    <property type="match status" value="1"/>
</dbReference>
<dbReference type="PANTHER" id="PTHR31118">
    <property type="entry name" value="CYCLASE-LIKE PROTEIN 2"/>
    <property type="match status" value="1"/>
</dbReference>
<accession>A0ABR9APG6</accession>
<dbReference type="InterPro" id="IPR007325">
    <property type="entry name" value="KFase/CYL"/>
</dbReference>
<protein>
    <submittedName>
        <fullName evidence="2">Cyclase family protein</fullName>
    </submittedName>
</protein>
<dbReference type="SUPFAM" id="SSF102198">
    <property type="entry name" value="Putative cyclase"/>
    <property type="match status" value="1"/>
</dbReference>
<reference evidence="2 3" key="1">
    <citation type="submission" date="2020-09" db="EMBL/GenBank/DDBJ databases">
        <title>Echinicola sp. CAU 1574 isolated from sand of Sido Beach.</title>
        <authorList>
            <person name="Kim W."/>
        </authorList>
    </citation>
    <scope>NUCLEOTIDE SEQUENCE [LARGE SCALE GENOMIC DNA]</scope>
    <source>
        <strain evidence="2 3">CAU 1574</strain>
    </source>
</reference>
<dbReference type="Gene3D" id="3.50.30.50">
    <property type="entry name" value="Putative cyclase"/>
    <property type="match status" value="1"/>
</dbReference>
<feature type="signal peptide" evidence="1">
    <location>
        <begin position="1"/>
        <end position="19"/>
    </location>
</feature>
<comment type="caution">
    <text evidence="2">The sequence shown here is derived from an EMBL/GenBank/DDBJ whole genome shotgun (WGS) entry which is preliminary data.</text>
</comment>
<feature type="chain" id="PRO_5046541798" evidence="1">
    <location>
        <begin position="20"/>
        <end position="271"/>
    </location>
</feature>
<keyword evidence="3" id="KW-1185">Reference proteome</keyword>
<keyword evidence="1" id="KW-0732">Signal</keyword>